<evidence type="ECO:0000256" key="1">
    <source>
        <dbReference type="SAM" id="SignalP"/>
    </source>
</evidence>
<comment type="caution">
    <text evidence="2">The sequence shown here is derived from an EMBL/GenBank/DDBJ whole genome shotgun (WGS) entry which is preliminary data.</text>
</comment>
<gene>
    <name evidence="2" type="ORF">AB7A72_21550</name>
</gene>
<keyword evidence="3" id="KW-1185">Reference proteome</keyword>
<feature type="chain" id="PRO_5045847443" evidence="1">
    <location>
        <begin position="21"/>
        <end position="151"/>
    </location>
</feature>
<dbReference type="EMBL" id="JBGBDC010000011">
    <property type="protein sequence ID" value="MEY2253617.1"/>
    <property type="molecule type" value="Genomic_DNA"/>
</dbReference>
<proteinExistence type="predicted"/>
<reference evidence="2 3" key="1">
    <citation type="journal article" date="2016" name="Int. J. Syst. Evol. Microbiol.">
        <title>Description of Comamonas sediminis sp. nov., isolated from lagoon sediments.</title>
        <authorList>
            <person name="Subhash Y."/>
            <person name="Bang J.J."/>
            <person name="You T.H."/>
            <person name="Lee S.S."/>
        </authorList>
    </citation>
    <scope>NUCLEOTIDE SEQUENCE [LARGE SCALE GENOMIC DNA]</scope>
    <source>
        <strain evidence="2 3">JCM 31169</strain>
    </source>
</reference>
<protein>
    <submittedName>
        <fullName evidence="2">Glycine zipper 2TM domain-containing protein</fullName>
    </submittedName>
</protein>
<sequence length="151" mass="14821">MSKRLLSLALVGLLVGCANTTDPSTYSVGSVGQVNRSVSGIIVSARPVTINANTGAGAGVGGVAGAVAGSSIGGGTRAHALGAIGGAVAGALVGAAIEQNSSQLSGMEYVVSTSNGSLLTITQGSEPAYRENDRVIILYGSPARLIKDPRP</sequence>
<organism evidence="2 3">
    <name type="scientific">Comamonas sediminis</name>
    <dbReference type="NCBI Taxonomy" id="1783360"/>
    <lineage>
        <taxon>Bacteria</taxon>
        <taxon>Pseudomonadati</taxon>
        <taxon>Pseudomonadota</taxon>
        <taxon>Betaproteobacteria</taxon>
        <taxon>Burkholderiales</taxon>
        <taxon>Comamonadaceae</taxon>
        <taxon>Comamonas</taxon>
    </lineage>
</organism>
<dbReference type="Proteomes" id="UP001562178">
    <property type="component" value="Unassembled WGS sequence"/>
</dbReference>
<evidence type="ECO:0000313" key="3">
    <source>
        <dbReference type="Proteomes" id="UP001562178"/>
    </source>
</evidence>
<accession>A0ABV4B8Y8</accession>
<evidence type="ECO:0000313" key="2">
    <source>
        <dbReference type="EMBL" id="MEY2253617.1"/>
    </source>
</evidence>
<keyword evidence="1" id="KW-0732">Signal</keyword>
<dbReference type="PROSITE" id="PS51257">
    <property type="entry name" value="PROKAR_LIPOPROTEIN"/>
    <property type="match status" value="1"/>
</dbReference>
<name>A0ABV4B8Y8_9BURK</name>
<feature type="signal peptide" evidence="1">
    <location>
        <begin position="1"/>
        <end position="20"/>
    </location>
</feature>
<dbReference type="RefSeq" id="WP_312530194.1">
    <property type="nucleotide sequence ID" value="NZ_JBGBDC010000011.1"/>
</dbReference>